<dbReference type="EMBL" id="JANDWU010000012">
    <property type="protein sequence ID" value="MCP9549434.1"/>
    <property type="molecule type" value="Genomic_DNA"/>
</dbReference>
<evidence type="ECO:0000256" key="1">
    <source>
        <dbReference type="SAM" id="MobiDB-lite"/>
    </source>
</evidence>
<feature type="compositionally biased region" description="Basic and acidic residues" evidence="1">
    <location>
        <begin position="1"/>
        <end position="18"/>
    </location>
</feature>
<feature type="region of interest" description="Disordered" evidence="1">
    <location>
        <begin position="1"/>
        <end position="86"/>
    </location>
</feature>
<protein>
    <submittedName>
        <fullName evidence="2">Uncharacterized protein</fullName>
    </submittedName>
</protein>
<organism evidence="2 3">
    <name type="scientific">Segatella copri</name>
    <dbReference type="NCBI Taxonomy" id="165179"/>
    <lineage>
        <taxon>Bacteria</taxon>
        <taxon>Pseudomonadati</taxon>
        <taxon>Bacteroidota</taxon>
        <taxon>Bacteroidia</taxon>
        <taxon>Bacteroidales</taxon>
        <taxon>Prevotellaceae</taxon>
        <taxon>Segatella</taxon>
    </lineage>
</organism>
<reference evidence="2" key="1">
    <citation type="submission" date="2022-07" db="EMBL/GenBank/DDBJ databases">
        <title>Prevotella copri.</title>
        <authorList>
            <person name="Yang C."/>
        </authorList>
    </citation>
    <scope>NUCLEOTIDE SEQUENCE</scope>
    <source>
        <strain evidence="2">HF1805</strain>
    </source>
</reference>
<accession>A0AAW5I951</accession>
<evidence type="ECO:0000313" key="2">
    <source>
        <dbReference type="EMBL" id="MCP9549434.1"/>
    </source>
</evidence>
<proteinExistence type="predicted"/>
<comment type="caution">
    <text evidence="2">The sequence shown here is derived from an EMBL/GenBank/DDBJ whole genome shotgun (WGS) entry which is preliminary data.</text>
</comment>
<name>A0AAW5I951_9BACT</name>
<dbReference type="Proteomes" id="UP001205506">
    <property type="component" value="Unassembled WGS sequence"/>
</dbReference>
<sequence length="130" mass="14256">MARLKNKEVPESADEIKNVDTASETTPEVPASVDANPEDVVTENVDTNTNDDKLPQDPAPEEKKEKKTSKRGSKSESQATPEVPASVDAVLKKFSQYDELYVDSTGCVYTKDTQPSIIGGAILYKNPYYN</sequence>
<feature type="compositionally biased region" description="Basic and acidic residues" evidence="1">
    <location>
        <begin position="50"/>
        <end position="65"/>
    </location>
</feature>
<gene>
    <name evidence="2" type="ORF">NNC68_08100</name>
</gene>
<dbReference type="AlphaFoldDB" id="A0AAW5I951"/>
<dbReference type="RefSeq" id="WP_254970013.1">
    <property type="nucleotide sequence ID" value="NZ_JANDWU010000012.1"/>
</dbReference>
<evidence type="ECO:0000313" key="3">
    <source>
        <dbReference type="Proteomes" id="UP001205506"/>
    </source>
</evidence>